<dbReference type="Pfam" id="PF00072">
    <property type="entry name" value="Response_reg"/>
    <property type="match status" value="2"/>
</dbReference>
<evidence type="ECO:0000256" key="12">
    <source>
        <dbReference type="ARBA" id="ARBA00022989"/>
    </source>
</evidence>
<dbReference type="Proteomes" id="UP000236721">
    <property type="component" value="Unassembled WGS sequence"/>
</dbReference>
<organism evidence="20 21">
    <name type="scientific">Vibrio hangzhouensis</name>
    <dbReference type="NCBI Taxonomy" id="462991"/>
    <lineage>
        <taxon>Bacteria</taxon>
        <taxon>Pseudomonadati</taxon>
        <taxon>Pseudomonadota</taxon>
        <taxon>Gammaproteobacteria</taxon>
        <taxon>Vibrionales</taxon>
        <taxon>Vibrionaceae</taxon>
        <taxon>Vibrio</taxon>
    </lineage>
</organism>
<dbReference type="GO" id="GO:0005886">
    <property type="term" value="C:plasma membrane"/>
    <property type="evidence" value="ECO:0007669"/>
    <property type="project" value="UniProtKB-SubCell"/>
</dbReference>
<dbReference type="SMART" id="SM00448">
    <property type="entry name" value="REC"/>
    <property type="match status" value="2"/>
</dbReference>
<dbReference type="RefSeq" id="WP_244182980.1">
    <property type="nucleotide sequence ID" value="NZ_FNVG01000001.1"/>
</dbReference>
<keyword evidence="6" id="KW-0808">Transferase</keyword>
<evidence type="ECO:0000256" key="1">
    <source>
        <dbReference type="ARBA" id="ARBA00000085"/>
    </source>
</evidence>
<comment type="subcellular location">
    <subcellularLocation>
        <location evidence="2">Cell membrane</location>
        <topology evidence="2">Multi-pass membrane protein</topology>
    </subcellularLocation>
</comment>
<feature type="domain" description="Response regulatory" evidence="19">
    <location>
        <begin position="771"/>
        <end position="891"/>
    </location>
</feature>
<dbReference type="InterPro" id="IPR036097">
    <property type="entry name" value="HisK_dim/P_sf"/>
</dbReference>
<proteinExistence type="predicted"/>
<evidence type="ECO:0000256" key="16">
    <source>
        <dbReference type="SAM" id="Coils"/>
    </source>
</evidence>
<dbReference type="Gene3D" id="3.40.50.2300">
    <property type="match status" value="2"/>
</dbReference>
<evidence type="ECO:0000256" key="4">
    <source>
        <dbReference type="ARBA" id="ARBA00022475"/>
    </source>
</evidence>
<keyword evidence="5 15" id="KW-0597">Phosphoprotein</keyword>
<evidence type="ECO:0000256" key="15">
    <source>
        <dbReference type="PROSITE-ProRule" id="PRU00169"/>
    </source>
</evidence>
<dbReference type="InterPro" id="IPR004358">
    <property type="entry name" value="Sig_transdc_His_kin-like_C"/>
</dbReference>
<dbReference type="InterPro" id="IPR003594">
    <property type="entry name" value="HATPase_dom"/>
</dbReference>
<dbReference type="Gene3D" id="1.10.287.130">
    <property type="match status" value="1"/>
</dbReference>
<evidence type="ECO:0000256" key="3">
    <source>
        <dbReference type="ARBA" id="ARBA00012438"/>
    </source>
</evidence>
<feature type="modified residue" description="4-aspartylphosphate" evidence="15">
    <location>
        <position position="821"/>
    </location>
</feature>
<dbReference type="CDD" id="cd00082">
    <property type="entry name" value="HisKA"/>
    <property type="match status" value="1"/>
</dbReference>
<evidence type="ECO:0000256" key="14">
    <source>
        <dbReference type="ARBA" id="ARBA00023136"/>
    </source>
</evidence>
<feature type="modified residue" description="4-aspartylphosphate" evidence="15">
    <location>
        <position position="986"/>
    </location>
</feature>
<evidence type="ECO:0000256" key="10">
    <source>
        <dbReference type="ARBA" id="ARBA00022801"/>
    </source>
</evidence>
<evidence type="ECO:0000313" key="20">
    <source>
        <dbReference type="EMBL" id="SEF39547.1"/>
    </source>
</evidence>
<dbReference type="PANTHER" id="PTHR45339">
    <property type="entry name" value="HYBRID SIGNAL TRANSDUCTION HISTIDINE KINASE J"/>
    <property type="match status" value="1"/>
</dbReference>
<dbReference type="PROSITE" id="PS50109">
    <property type="entry name" value="HIS_KIN"/>
    <property type="match status" value="1"/>
</dbReference>
<dbReference type="EMBL" id="FNVG01000001">
    <property type="protein sequence ID" value="SEF39547.1"/>
    <property type="molecule type" value="Genomic_DNA"/>
</dbReference>
<keyword evidence="4" id="KW-1003">Cell membrane</keyword>
<name>A0A1H5RPS0_9VIBR</name>
<evidence type="ECO:0000259" key="18">
    <source>
        <dbReference type="PROSITE" id="PS50109"/>
    </source>
</evidence>
<feature type="transmembrane region" description="Helical" evidence="17">
    <location>
        <begin position="12"/>
        <end position="31"/>
    </location>
</feature>
<keyword evidence="14 17" id="KW-0472">Membrane</keyword>
<keyword evidence="11" id="KW-0067">ATP-binding</keyword>
<gene>
    <name evidence="20" type="ORF">SAMN04488244_10125</name>
</gene>
<dbReference type="SUPFAM" id="SSF52172">
    <property type="entry name" value="CheY-like"/>
    <property type="match status" value="2"/>
</dbReference>
<reference evidence="21" key="1">
    <citation type="submission" date="2016-10" db="EMBL/GenBank/DDBJ databases">
        <authorList>
            <person name="Varghese N."/>
            <person name="Submissions S."/>
        </authorList>
    </citation>
    <scope>NUCLEOTIDE SEQUENCE [LARGE SCALE GENOMIC DNA]</scope>
    <source>
        <strain evidence="21">CGMCC 1.7062</strain>
    </source>
</reference>
<keyword evidence="10" id="KW-0378">Hydrolase</keyword>
<dbReference type="InterPro" id="IPR005467">
    <property type="entry name" value="His_kinase_dom"/>
</dbReference>
<dbReference type="Pfam" id="PF02518">
    <property type="entry name" value="HATPase_c"/>
    <property type="match status" value="1"/>
</dbReference>
<keyword evidence="9 20" id="KW-0418">Kinase</keyword>
<keyword evidence="13" id="KW-0902">Two-component regulatory system</keyword>
<evidence type="ECO:0000256" key="13">
    <source>
        <dbReference type="ARBA" id="ARBA00023012"/>
    </source>
</evidence>
<dbReference type="AlphaFoldDB" id="A0A1H5RPS0"/>
<evidence type="ECO:0000256" key="2">
    <source>
        <dbReference type="ARBA" id="ARBA00004651"/>
    </source>
</evidence>
<dbReference type="PROSITE" id="PS50110">
    <property type="entry name" value="RESPONSE_REGULATORY"/>
    <property type="match status" value="2"/>
</dbReference>
<dbReference type="EC" id="2.7.13.3" evidence="3"/>
<keyword evidence="7 17" id="KW-0812">Transmembrane</keyword>
<dbReference type="Pfam" id="PF00512">
    <property type="entry name" value="HisKA"/>
    <property type="match status" value="1"/>
</dbReference>
<dbReference type="SMART" id="SM00387">
    <property type="entry name" value="HATPase_c"/>
    <property type="match status" value="1"/>
</dbReference>
<keyword evidence="8" id="KW-0547">Nucleotide-binding</keyword>
<feature type="coiled-coil region" evidence="16">
    <location>
        <begin position="355"/>
        <end position="396"/>
    </location>
</feature>
<dbReference type="PANTHER" id="PTHR45339:SF1">
    <property type="entry name" value="HYBRID SIGNAL TRANSDUCTION HISTIDINE KINASE J"/>
    <property type="match status" value="1"/>
</dbReference>
<dbReference type="SUPFAM" id="SSF55874">
    <property type="entry name" value="ATPase domain of HSP90 chaperone/DNA topoisomerase II/histidine kinase"/>
    <property type="match status" value="1"/>
</dbReference>
<dbReference type="SMART" id="SM00388">
    <property type="entry name" value="HisKA"/>
    <property type="match status" value="1"/>
</dbReference>
<dbReference type="SUPFAM" id="SSF47384">
    <property type="entry name" value="Homodimeric domain of signal transducing histidine kinase"/>
    <property type="match status" value="1"/>
</dbReference>
<feature type="domain" description="Response regulatory" evidence="19">
    <location>
        <begin position="936"/>
        <end position="1056"/>
    </location>
</feature>
<protein>
    <recommendedName>
        <fullName evidence="3">histidine kinase</fullName>
        <ecNumber evidence="3">2.7.13.3</ecNumber>
    </recommendedName>
</protein>
<evidence type="ECO:0000256" key="11">
    <source>
        <dbReference type="ARBA" id="ARBA00022840"/>
    </source>
</evidence>
<dbReference type="CDD" id="cd16922">
    <property type="entry name" value="HATPase_EvgS-ArcB-TorS-like"/>
    <property type="match status" value="1"/>
</dbReference>
<evidence type="ECO:0000256" key="5">
    <source>
        <dbReference type="ARBA" id="ARBA00022553"/>
    </source>
</evidence>
<dbReference type="GO" id="GO:0000155">
    <property type="term" value="F:phosphorelay sensor kinase activity"/>
    <property type="evidence" value="ECO:0007669"/>
    <property type="project" value="InterPro"/>
</dbReference>
<dbReference type="CDD" id="cd17546">
    <property type="entry name" value="REC_hyHK_CKI1_RcsC-like"/>
    <property type="match status" value="2"/>
</dbReference>
<evidence type="ECO:0000256" key="7">
    <source>
        <dbReference type="ARBA" id="ARBA00022692"/>
    </source>
</evidence>
<dbReference type="Gene3D" id="3.30.565.10">
    <property type="entry name" value="Histidine kinase-like ATPase, C-terminal domain"/>
    <property type="match status" value="1"/>
</dbReference>
<dbReference type="PRINTS" id="PR00344">
    <property type="entry name" value="BCTRLSENSOR"/>
</dbReference>
<evidence type="ECO:0000256" key="6">
    <source>
        <dbReference type="ARBA" id="ARBA00022679"/>
    </source>
</evidence>
<dbReference type="GO" id="GO:0016787">
    <property type="term" value="F:hydrolase activity"/>
    <property type="evidence" value="ECO:0007669"/>
    <property type="project" value="UniProtKB-KW"/>
</dbReference>
<dbReference type="InterPro" id="IPR036890">
    <property type="entry name" value="HATPase_C_sf"/>
</dbReference>
<dbReference type="FunFam" id="1.10.287.130:FF:000003">
    <property type="entry name" value="Histidine kinase"/>
    <property type="match status" value="1"/>
</dbReference>
<feature type="domain" description="Histidine kinase" evidence="18">
    <location>
        <begin position="403"/>
        <end position="624"/>
    </location>
</feature>
<evidence type="ECO:0000259" key="19">
    <source>
        <dbReference type="PROSITE" id="PS50110"/>
    </source>
</evidence>
<dbReference type="FunFam" id="3.30.565.10:FF:000010">
    <property type="entry name" value="Sensor histidine kinase RcsC"/>
    <property type="match status" value="1"/>
</dbReference>
<accession>A0A1H5RPS0</accession>
<dbReference type="InterPro" id="IPR011006">
    <property type="entry name" value="CheY-like_superfamily"/>
</dbReference>
<evidence type="ECO:0000256" key="17">
    <source>
        <dbReference type="SAM" id="Phobius"/>
    </source>
</evidence>
<sequence length="1057" mass="118095">MGKLSFWNDLSVKYKMLVLVLVPIVLIIYLATRQISNLNQQLANLEKVEGLVRFTEVLSNTQQSANDARLSGEPTDISTEVEMLRAYAALIFSSDDSSSISNLLDDYRESILAISDTSTSDEIREQVEWQVEAFSQLLFLIEKAPFSTVLPKVDGHMLALMQLEWLMFWADEEIWQVRLLLQGLSEEALSAQMGREAIIGLAQNQQLFVERFIAINADAQQVSLLLNAFSEPAFEQSTLFRTQLLEPKGLNTISPSEIRVGLDGLSVRLNLIQGVSQAIEGQLRSEIIDYVHEFEQQRTLFLTIVTTLTMLVLAVGASLAHRVTRNLGLVLDFLEREDSNHQIQLSSRVKGNDELSRFAQEVERLTRERQESQKRLLEAKNDAERAKENAIQASKAKSSFLANMSHEIRTPLNGVIGISEVLSDTALTATQKDYVDTIETSSQLLLSLINDILDFSKIESGMLQINPHSTSIRETMYDIAAIIAPKVKEKGVELNVDIDESVPYRVQVDDHRLRQILMNFMSNAVKFTDKGCVTIGVHYLGQIDSLVSLQFEVQDSGIGIDKDRQATIFEAFAQEDDSTTRQFGGTGLGLAISTQLIELMGGEIQLDSVKGLGSRFYFNLALEVDEKHYQQRGKLHHNEIVMVCSSKVYEERIKRDLTFYGLSVTKVVPCLQDAVSEYGNKRVLIVVENGGRDEGSEMLSYSQLDVSENAICLIRQFDSPNKDFGNNISALLTYPLLGNRLLKALEACSKSLEVGALSISRGVDASSQKLKVLLVEDNPVNQKVASLHLKKIGCEFDIAQNGREALAWFCSGNQYSFVLMDCMMPVMDGFEASKAIRTYESEMNQPRTPIIALTASVVDDDIQKCFDSGMDDYVPKPFRAEVLKDKISAAVEMKDAFLQPSKVATTRASVTVEDEIKRPVGHHRKRDKTPDSYIGRVLLVEDNLVNQKVASLHLEKAGFEFVIAGDGKEAVDIYERDPGFDVVLMDCMMPIMDGFHATKAIRAFEHAQGLKPTPIIALTASVVDDDIQKCFEAGMDAYVPKPVRREKLLHEMKNYLS</sequence>
<comment type="catalytic activity">
    <reaction evidence="1">
        <text>ATP + protein L-histidine = ADP + protein N-phospho-L-histidine.</text>
        <dbReference type="EC" id="2.7.13.3"/>
    </reaction>
</comment>
<dbReference type="GO" id="GO:0005524">
    <property type="term" value="F:ATP binding"/>
    <property type="evidence" value="ECO:0007669"/>
    <property type="project" value="UniProtKB-KW"/>
</dbReference>
<keyword evidence="21" id="KW-1185">Reference proteome</keyword>
<dbReference type="InterPro" id="IPR003661">
    <property type="entry name" value="HisK_dim/P_dom"/>
</dbReference>
<keyword evidence="16" id="KW-0175">Coiled coil</keyword>
<feature type="transmembrane region" description="Helical" evidence="17">
    <location>
        <begin position="300"/>
        <end position="320"/>
    </location>
</feature>
<evidence type="ECO:0000256" key="9">
    <source>
        <dbReference type="ARBA" id="ARBA00022777"/>
    </source>
</evidence>
<keyword evidence="12 17" id="KW-1133">Transmembrane helix</keyword>
<dbReference type="InterPro" id="IPR001789">
    <property type="entry name" value="Sig_transdc_resp-reg_receiver"/>
</dbReference>
<evidence type="ECO:0000313" key="21">
    <source>
        <dbReference type="Proteomes" id="UP000236721"/>
    </source>
</evidence>
<evidence type="ECO:0000256" key="8">
    <source>
        <dbReference type="ARBA" id="ARBA00022741"/>
    </source>
</evidence>